<dbReference type="Gene3D" id="1.10.340.30">
    <property type="entry name" value="Hypothetical protein, domain 2"/>
    <property type="match status" value="1"/>
</dbReference>
<dbReference type="GO" id="GO:0005634">
    <property type="term" value="C:nucleus"/>
    <property type="evidence" value="ECO:0007669"/>
    <property type="project" value="TreeGrafter"/>
</dbReference>
<protein>
    <submittedName>
        <fullName evidence="2">Uncharacterized protein</fullName>
    </submittedName>
</protein>
<dbReference type="GO" id="GO:0034039">
    <property type="term" value="F:8-oxo-7,8-dihydroguanine DNA N-glycosylase activity"/>
    <property type="evidence" value="ECO:0007669"/>
    <property type="project" value="TreeGrafter"/>
</dbReference>
<organism evidence="2 3">
    <name type="scientific">Carya illinoinensis</name>
    <name type="common">Pecan</name>
    <dbReference type="NCBI Taxonomy" id="32201"/>
    <lineage>
        <taxon>Eukaryota</taxon>
        <taxon>Viridiplantae</taxon>
        <taxon>Streptophyta</taxon>
        <taxon>Embryophyta</taxon>
        <taxon>Tracheophyta</taxon>
        <taxon>Spermatophyta</taxon>
        <taxon>Magnoliopsida</taxon>
        <taxon>eudicotyledons</taxon>
        <taxon>Gunneridae</taxon>
        <taxon>Pentapetalae</taxon>
        <taxon>rosids</taxon>
        <taxon>fabids</taxon>
        <taxon>Fagales</taxon>
        <taxon>Juglandaceae</taxon>
        <taxon>Carya</taxon>
    </lineage>
</organism>
<dbReference type="EMBL" id="CM031840">
    <property type="protein sequence ID" value="KAG6671842.1"/>
    <property type="molecule type" value="Genomic_DNA"/>
</dbReference>
<proteinExistence type="predicted"/>
<evidence type="ECO:0000313" key="2">
    <source>
        <dbReference type="EMBL" id="KAG6671842.1"/>
    </source>
</evidence>
<dbReference type="AlphaFoldDB" id="A0A921ZZL7"/>
<dbReference type="OrthoDB" id="238681at2759"/>
<evidence type="ECO:0000313" key="3">
    <source>
        <dbReference type="Proteomes" id="UP000811246"/>
    </source>
</evidence>
<dbReference type="Proteomes" id="UP000811246">
    <property type="component" value="Chromosome 16"/>
</dbReference>
<accession>A0A921ZZL7</accession>
<dbReference type="InterPro" id="IPR052054">
    <property type="entry name" value="Oxidative_DNA_repair_enzyme"/>
</dbReference>
<dbReference type="GO" id="GO:0006285">
    <property type="term" value="P:base-excision repair, AP site formation"/>
    <property type="evidence" value="ECO:0007669"/>
    <property type="project" value="TreeGrafter"/>
</dbReference>
<comment type="caution">
    <text evidence="2">The sequence shown here is derived from an EMBL/GenBank/DDBJ whole genome shotgun (WGS) entry which is preliminary data.</text>
</comment>
<reference evidence="2" key="1">
    <citation type="submission" date="2021-01" db="EMBL/GenBank/DDBJ databases">
        <authorList>
            <person name="Lovell J.T."/>
            <person name="Bentley N."/>
            <person name="Bhattarai G."/>
            <person name="Jenkins J.W."/>
            <person name="Sreedasyam A."/>
            <person name="Alarcon Y."/>
            <person name="Bock C."/>
            <person name="Boston L."/>
            <person name="Carlson J."/>
            <person name="Cervantes K."/>
            <person name="Clermont K."/>
            <person name="Krom N."/>
            <person name="Kubenka K."/>
            <person name="Mamidi S."/>
            <person name="Mattison C."/>
            <person name="Monteros M."/>
            <person name="Pisani C."/>
            <person name="Plott C."/>
            <person name="Rajasekar S."/>
            <person name="Rhein H.S."/>
            <person name="Rohla C."/>
            <person name="Song M."/>
            <person name="Hilaire R.S."/>
            <person name="Shu S."/>
            <person name="Wells L."/>
            <person name="Wang X."/>
            <person name="Webber J."/>
            <person name="Heerema R.J."/>
            <person name="Klein P."/>
            <person name="Conner P."/>
            <person name="Grauke L."/>
            <person name="Grimwood J."/>
            <person name="Schmutz J."/>
            <person name="Randall J.J."/>
        </authorList>
    </citation>
    <scope>NUCLEOTIDE SEQUENCE</scope>
    <source>
        <tissue evidence="2">Leaf</tissue>
    </source>
</reference>
<name>A0A921ZZL7_CARIL</name>
<feature type="chain" id="PRO_5037069038" evidence="1">
    <location>
        <begin position="18"/>
        <end position="94"/>
    </location>
</feature>
<dbReference type="PANTHER" id="PTHR10242">
    <property type="entry name" value="8-OXOGUANINE DNA GLYCOSYLASE"/>
    <property type="match status" value="1"/>
</dbReference>
<sequence>MFATWLFLSVTSGKSFGSDPSWRAIWAVAGCSDKTVPLKCLIPFLCSSNNMVITITKVVDFISSLRNYMGTVEGFEFHQFPNWERLAMVSEDYR</sequence>
<dbReference type="PANTHER" id="PTHR10242:SF2">
    <property type="entry name" value="N-GLYCOSYLASE_DNA LYASE"/>
    <property type="match status" value="1"/>
</dbReference>
<gene>
    <name evidence="2" type="ORF">I3842_16G024600</name>
</gene>
<evidence type="ECO:0000256" key="1">
    <source>
        <dbReference type="SAM" id="SignalP"/>
    </source>
</evidence>
<feature type="signal peptide" evidence="1">
    <location>
        <begin position="1"/>
        <end position="17"/>
    </location>
</feature>
<keyword evidence="1" id="KW-0732">Signal</keyword>